<proteinExistence type="predicted"/>
<organism evidence="4 5">
    <name type="scientific">Candidatus Desulfatibia profunda</name>
    <dbReference type="NCBI Taxonomy" id="2841695"/>
    <lineage>
        <taxon>Bacteria</taxon>
        <taxon>Pseudomonadati</taxon>
        <taxon>Thermodesulfobacteriota</taxon>
        <taxon>Desulfobacteria</taxon>
        <taxon>Desulfobacterales</taxon>
        <taxon>Desulfobacterales incertae sedis</taxon>
        <taxon>Candidatus Desulfatibia</taxon>
    </lineage>
</organism>
<evidence type="ECO:0000313" key="5">
    <source>
        <dbReference type="Proteomes" id="UP000603434"/>
    </source>
</evidence>
<comment type="caution">
    <text evidence="4">The sequence shown here is derived from an EMBL/GenBank/DDBJ whole genome shotgun (WGS) entry which is preliminary data.</text>
</comment>
<dbReference type="CDD" id="cd17569">
    <property type="entry name" value="REC_HupR-like"/>
    <property type="match status" value="1"/>
</dbReference>
<gene>
    <name evidence="4" type="ORF">H8E23_16925</name>
</gene>
<dbReference type="PROSITE" id="PS50110">
    <property type="entry name" value="RESPONSE_REGULATORY"/>
    <property type="match status" value="1"/>
</dbReference>
<dbReference type="SMART" id="SM00448">
    <property type="entry name" value="REC"/>
    <property type="match status" value="1"/>
</dbReference>
<dbReference type="PANTHER" id="PTHR44591:SF19">
    <property type="entry name" value="TWO-COMPONENT RESPONSE REGULATOR-RELATED"/>
    <property type="match status" value="1"/>
</dbReference>
<dbReference type="InterPro" id="IPR011006">
    <property type="entry name" value="CheY-like_superfamily"/>
</dbReference>
<sequence>MEKFALILNIARSREPYEVLCAGSAEEALAVLAEEPVDVVISDEVMPGMSGSEFLAIVRRQYPDTIRMVLTGHASLEAAIRAINEGEIYRFFTKPCNMVDLVVTIRQALQHKELMDENQRLHNSVRQQSLSLEALERRHPGITKVKRDSGGAVIIDE</sequence>
<feature type="modified residue" description="4-aspartylphosphate" evidence="2">
    <location>
        <position position="43"/>
    </location>
</feature>
<reference evidence="4 5" key="1">
    <citation type="submission" date="2020-08" db="EMBL/GenBank/DDBJ databases">
        <title>Bridging the membrane lipid divide: bacteria of the FCB group superphylum have the potential to synthesize archaeal ether lipids.</title>
        <authorList>
            <person name="Villanueva L."/>
            <person name="Von Meijenfeldt F.A.B."/>
            <person name="Westbye A.B."/>
            <person name="Yadav S."/>
            <person name="Hopmans E.C."/>
            <person name="Dutilh B.E."/>
            <person name="Sinninghe Damste J.S."/>
        </authorList>
    </citation>
    <scope>NUCLEOTIDE SEQUENCE [LARGE SCALE GENOMIC DNA]</scope>
    <source>
        <strain evidence="4">NIOZ-UU30</strain>
    </source>
</reference>
<dbReference type="PANTHER" id="PTHR44591">
    <property type="entry name" value="STRESS RESPONSE REGULATOR PROTEIN 1"/>
    <property type="match status" value="1"/>
</dbReference>
<dbReference type="InterPro" id="IPR001789">
    <property type="entry name" value="Sig_transdc_resp-reg_receiver"/>
</dbReference>
<dbReference type="InterPro" id="IPR050595">
    <property type="entry name" value="Bact_response_regulator"/>
</dbReference>
<dbReference type="AlphaFoldDB" id="A0A8J6NUM6"/>
<keyword evidence="1 2" id="KW-0597">Phosphoprotein</keyword>
<dbReference type="Gene3D" id="3.40.50.2300">
    <property type="match status" value="1"/>
</dbReference>
<evidence type="ECO:0000313" key="4">
    <source>
        <dbReference type="EMBL" id="MBC8363070.1"/>
    </source>
</evidence>
<evidence type="ECO:0000259" key="3">
    <source>
        <dbReference type="PROSITE" id="PS50110"/>
    </source>
</evidence>
<dbReference type="SUPFAM" id="SSF52172">
    <property type="entry name" value="CheY-like"/>
    <property type="match status" value="1"/>
</dbReference>
<accession>A0A8J6NUM6</accession>
<dbReference type="Proteomes" id="UP000603434">
    <property type="component" value="Unassembled WGS sequence"/>
</dbReference>
<evidence type="ECO:0000256" key="2">
    <source>
        <dbReference type="PROSITE-ProRule" id="PRU00169"/>
    </source>
</evidence>
<dbReference type="GO" id="GO:0000160">
    <property type="term" value="P:phosphorelay signal transduction system"/>
    <property type="evidence" value="ECO:0007669"/>
    <property type="project" value="InterPro"/>
</dbReference>
<name>A0A8J6NUM6_9BACT</name>
<evidence type="ECO:0000256" key="1">
    <source>
        <dbReference type="ARBA" id="ARBA00022553"/>
    </source>
</evidence>
<protein>
    <submittedName>
        <fullName evidence="4">Response regulator</fullName>
    </submittedName>
</protein>
<feature type="domain" description="Response regulatory" evidence="3">
    <location>
        <begin position="1"/>
        <end position="109"/>
    </location>
</feature>
<dbReference type="EMBL" id="JACNJH010000250">
    <property type="protein sequence ID" value="MBC8363070.1"/>
    <property type="molecule type" value="Genomic_DNA"/>
</dbReference>
<dbReference type="Pfam" id="PF00072">
    <property type="entry name" value="Response_reg"/>
    <property type="match status" value="1"/>
</dbReference>